<dbReference type="PANTHER" id="PTHR30572:SF4">
    <property type="entry name" value="ABC TRANSPORTER PERMEASE YTRF"/>
    <property type="match status" value="1"/>
</dbReference>
<dbReference type="Proteomes" id="UP000694308">
    <property type="component" value="Unassembled WGS sequence"/>
</dbReference>
<evidence type="ECO:0000256" key="2">
    <source>
        <dbReference type="ARBA" id="ARBA00022475"/>
    </source>
</evidence>
<keyword evidence="3 7" id="KW-0812">Transmembrane</keyword>
<evidence type="ECO:0000256" key="7">
    <source>
        <dbReference type="SAM" id="Phobius"/>
    </source>
</evidence>
<dbReference type="GO" id="GO:0022857">
    <property type="term" value="F:transmembrane transporter activity"/>
    <property type="evidence" value="ECO:0007669"/>
    <property type="project" value="TreeGrafter"/>
</dbReference>
<comment type="subcellular location">
    <subcellularLocation>
        <location evidence="1">Cell membrane</location>
        <topology evidence="1">Multi-pass membrane protein</topology>
    </subcellularLocation>
</comment>
<keyword evidence="4 7" id="KW-1133">Transmembrane helix</keyword>
<dbReference type="InterPro" id="IPR050250">
    <property type="entry name" value="Macrolide_Exporter_MacB"/>
</dbReference>
<keyword evidence="2" id="KW-1003">Cell membrane</keyword>
<feature type="transmembrane region" description="Helical" evidence="7">
    <location>
        <begin position="250"/>
        <end position="272"/>
    </location>
</feature>
<feature type="domain" description="ABC3 transporter permease C-terminal" evidence="8">
    <location>
        <begin position="251"/>
        <end position="368"/>
    </location>
</feature>
<keyword evidence="5 7" id="KW-0472">Membrane</keyword>
<dbReference type="InterPro" id="IPR003838">
    <property type="entry name" value="ABC3_permease_C"/>
</dbReference>
<keyword evidence="10" id="KW-1185">Reference proteome</keyword>
<evidence type="ECO:0000313" key="9">
    <source>
        <dbReference type="EMBL" id="MBV7275378.1"/>
    </source>
</evidence>
<evidence type="ECO:0000256" key="4">
    <source>
        <dbReference type="ARBA" id="ARBA00022989"/>
    </source>
</evidence>
<feature type="transmembrane region" description="Helical" evidence="7">
    <location>
        <begin position="333"/>
        <end position="358"/>
    </location>
</feature>
<protein>
    <submittedName>
        <fullName evidence="9">ABC transporter permease</fullName>
    </submittedName>
</protein>
<evidence type="ECO:0000313" key="10">
    <source>
        <dbReference type="Proteomes" id="UP000694308"/>
    </source>
</evidence>
<reference evidence="9" key="1">
    <citation type="submission" date="2020-12" db="EMBL/GenBank/DDBJ databases">
        <title>Clostridium thailandense sp. nov., a novel acetogenic bacterium isolated from peat land soil in Thailand.</title>
        <authorList>
            <person name="Chaikitkaew S."/>
            <person name="Birkeland N.K."/>
        </authorList>
    </citation>
    <scope>NUCLEOTIDE SEQUENCE</scope>
    <source>
        <strain evidence="9">PL3</strain>
    </source>
</reference>
<feature type="transmembrane region" description="Helical" evidence="7">
    <location>
        <begin position="21"/>
        <end position="45"/>
    </location>
</feature>
<evidence type="ECO:0000256" key="3">
    <source>
        <dbReference type="ARBA" id="ARBA00022692"/>
    </source>
</evidence>
<comment type="caution">
    <text evidence="9">The sequence shown here is derived from an EMBL/GenBank/DDBJ whole genome shotgun (WGS) entry which is preliminary data.</text>
</comment>
<dbReference type="EMBL" id="JAEEGC010000122">
    <property type="protein sequence ID" value="MBV7275378.1"/>
    <property type="molecule type" value="Genomic_DNA"/>
</dbReference>
<name>A0A949TZ84_9CLOT</name>
<feature type="transmembrane region" description="Helical" evidence="7">
    <location>
        <begin position="305"/>
        <end position="327"/>
    </location>
</feature>
<organism evidence="9 10">
    <name type="scientific">Clostridium thailandense</name>
    <dbReference type="NCBI Taxonomy" id="2794346"/>
    <lineage>
        <taxon>Bacteria</taxon>
        <taxon>Bacillati</taxon>
        <taxon>Bacillota</taxon>
        <taxon>Clostridia</taxon>
        <taxon>Eubacteriales</taxon>
        <taxon>Clostridiaceae</taxon>
        <taxon>Clostridium</taxon>
    </lineage>
</organism>
<evidence type="ECO:0000256" key="6">
    <source>
        <dbReference type="ARBA" id="ARBA00038076"/>
    </source>
</evidence>
<dbReference type="RefSeq" id="WP_218322430.1">
    <property type="nucleotide sequence ID" value="NZ_JAEEGC010000122.1"/>
</dbReference>
<dbReference type="PANTHER" id="PTHR30572">
    <property type="entry name" value="MEMBRANE COMPONENT OF TRANSPORTER-RELATED"/>
    <property type="match status" value="1"/>
</dbReference>
<sequence length="374" mass="42350">MKPLSSRSYLKNNVKKVLPSFTCVALGVFLIYFFSITLYSGIYGIKQGSLDMLEKVTNIASNTKDPISDKALDKIKNCNNVEYIVPIIGVIGGFQYKSPFGQISTEAFNVFEEDIPRLLQIFDMRLLEGKLPSPNKNELLISLKISKQDKIKIGDYIGKNSDINVTLNKKYKVCGIIDGPINTMLTTNSGNTKREEALKHNLIFSLKNENNKTINDELESMGESTITIMDYKSAYNQLNEIIRAITSLSFILNLIVIIVLCISIGNLNYILFLNRQYEFKILAAIGYKKKDLYIKILKENITLNILGFTFGIIVTIITIKLLNIIIFQPKGQYVYSFHLKSIFTAFLIPVSVSTTNMLSTLRKLRAMNYDCLNF</sequence>
<evidence type="ECO:0000259" key="8">
    <source>
        <dbReference type="Pfam" id="PF02687"/>
    </source>
</evidence>
<dbReference type="Pfam" id="PF02687">
    <property type="entry name" value="FtsX"/>
    <property type="match status" value="1"/>
</dbReference>
<comment type="similarity">
    <text evidence="6">Belongs to the ABC-4 integral membrane protein family.</text>
</comment>
<gene>
    <name evidence="9" type="ORF">I6U48_20975</name>
</gene>
<evidence type="ECO:0000256" key="5">
    <source>
        <dbReference type="ARBA" id="ARBA00023136"/>
    </source>
</evidence>
<dbReference type="AlphaFoldDB" id="A0A949TZ84"/>
<accession>A0A949TZ84</accession>
<dbReference type="GO" id="GO:0005886">
    <property type="term" value="C:plasma membrane"/>
    <property type="evidence" value="ECO:0007669"/>
    <property type="project" value="UniProtKB-SubCell"/>
</dbReference>
<evidence type="ECO:0000256" key="1">
    <source>
        <dbReference type="ARBA" id="ARBA00004651"/>
    </source>
</evidence>
<proteinExistence type="inferred from homology"/>